<evidence type="ECO:0000256" key="3">
    <source>
        <dbReference type="RuleBase" id="RU003476"/>
    </source>
</evidence>
<dbReference type="Pfam" id="PF00293">
    <property type="entry name" value="NUDIX"/>
    <property type="match status" value="1"/>
</dbReference>
<dbReference type="SUPFAM" id="SSF55811">
    <property type="entry name" value="Nudix"/>
    <property type="match status" value="1"/>
</dbReference>
<accession>A0AB35RR41</accession>
<dbReference type="PRINTS" id="PR00502">
    <property type="entry name" value="NUDIXFAMILY"/>
</dbReference>
<protein>
    <submittedName>
        <fullName evidence="5">NUDIX hydrolase</fullName>
    </submittedName>
</protein>
<name>A0AB35RR41_9ENTR</name>
<keyword evidence="6" id="KW-1185">Reference proteome</keyword>
<gene>
    <name evidence="5" type="ORF">R0H02_13100</name>
</gene>
<evidence type="ECO:0000313" key="6">
    <source>
        <dbReference type="Proteomes" id="UP001286589"/>
    </source>
</evidence>
<dbReference type="RefSeq" id="WP_142518347.1">
    <property type="nucleotide sequence ID" value="NZ_JAWJAC010000007.1"/>
</dbReference>
<reference evidence="5 6" key="1">
    <citation type="submission" date="2023-10" db="EMBL/GenBank/DDBJ databases">
        <title>Phytobacter spp. The emergence of a new genus of hospital-origin enterobacteria encoding carbapenemases in Argentina.</title>
        <authorList>
            <person name="Vay C."/>
            <person name="Almuzara M."/>
            <person name="Traglia G.M."/>
            <person name="Campos J."/>
        </authorList>
    </citation>
    <scope>NUCLEOTIDE SEQUENCE [LARGE SCALE GENOMIC DNA]</scope>
    <source>
        <strain evidence="5 6">CVMA36</strain>
    </source>
</reference>
<dbReference type="PROSITE" id="PS51462">
    <property type="entry name" value="NUDIX"/>
    <property type="match status" value="1"/>
</dbReference>
<dbReference type="EMBL" id="JAWJAC010000007">
    <property type="protein sequence ID" value="MDV2863396.1"/>
    <property type="molecule type" value="Genomic_DNA"/>
</dbReference>
<dbReference type="Proteomes" id="UP001286589">
    <property type="component" value="Unassembled WGS sequence"/>
</dbReference>
<dbReference type="InterPro" id="IPR020476">
    <property type="entry name" value="Nudix_hydrolase"/>
</dbReference>
<comment type="caution">
    <text evidence="5">The sequence shown here is derived from an EMBL/GenBank/DDBJ whole genome shotgun (WGS) entry which is preliminary data.</text>
</comment>
<dbReference type="GO" id="GO:0016787">
    <property type="term" value="F:hydrolase activity"/>
    <property type="evidence" value="ECO:0007669"/>
    <property type="project" value="UniProtKB-KW"/>
</dbReference>
<dbReference type="PROSITE" id="PS00893">
    <property type="entry name" value="NUDIX_BOX"/>
    <property type="match status" value="1"/>
</dbReference>
<evidence type="ECO:0000313" key="5">
    <source>
        <dbReference type="EMBL" id="MDV2863396.1"/>
    </source>
</evidence>
<sequence>MPHTVHPVAAVLGVIVHESRILLVRRSNPPDAGFWGFPGGKIEAGETLEQAVIREVKEETGLRVICLAKDVPLEAFDYDAAGELHYHYLLIPVICAWQGGEPIAASDVFDARWFNTADLLSGDFSFSKDVVELAIKQINAVHSRVSILSQ</sequence>
<organism evidence="5 6">
    <name type="scientific">Phytobacter ursingii</name>
    <dbReference type="NCBI Taxonomy" id="1972431"/>
    <lineage>
        <taxon>Bacteria</taxon>
        <taxon>Pseudomonadati</taxon>
        <taxon>Pseudomonadota</taxon>
        <taxon>Gammaproteobacteria</taxon>
        <taxon>Enterobacterales</taxon>
        <taxon>Enterobacteriaceae</taxon>
        <taxon>Phytobacter</taxon>
    </lineage>
</organism>
<keyword evidence="2 3" id="KW-0378">Hydrolase</keyword>
<evidence type="ECO:0000256" key="1">
    <source>
        <dbReference type="ARBA" id="ARBA00001946"/>
    </source>
</evidence>
<evidence type="ECO:0000256" key="2">
    <source>
        <dbReference type="ARBA" id="ARBA00022801"/>
    </source>
</evidence>
<dbReference type="CDD" id="cd04673">
    <property type="entry name" value="NUDIX_ADPRase"/>
    <property type="match status" value="1"/>
</dbReference>
<dbReference type="InterPro" id="IPR000086">
    <property type="entry name" value="NUDIX_hydrolase_dom"/>
</dbReference>
<dbReference type="Gene3D" id="3.90.79.10">
    <property type="entry name" value="Nucleoside Triphosphate Pyrophosphohydrolase"/>
    <property type="match status" value="1"/>
</dbReference>
<dbReference type="InterPro" id="IPR020084">
    <property type="entry name" value="NUDIX_hydrolase_CS"/>
</dbReference>
<feature type="domain" description="Nudix hydrolase" evidence="4">
    <location>
        <begin position="6"/>
        <end position="136"/>
    </location>
</feature>
<dbReference type="AlphaFoldDB" id="A0AB35RR41"/>
<evidence type="ECO:0000259" key="4">
    <source>
        <dbReference type="PROSITE" id="PS51462"/>
    </source>
</evidence>
<comment type="cofactor">
    <cofactor evidence="1">
        <name>Mg(2+)</name>
        <dbReference type="ChEBI" id="CHEBI:18420"/>
    </cofactor>
</comment>
<proteinExistence type="inferred from homology"/>
<comment type="similarity">
    <text evidence="3">Belongs to the Nudix hydrolase family.</text>
</comment>
<dbReference type="PANTHER" id="PTHR43736:SF1">
    <property type="entry name" value="DIHYDRONEOPTERIN TRIPHOSPHATE DIPHOSPHATASE"/>
    <property type="match status" value="1"/>
</dbReference>
<dbReference type="InterPro" id="IPR015797">
    <property type="entry name" value="NUDIX_hydrolase-like_dom_sf"/>
</dbReference>
<dbReference type="PANTHER" id="PTHR43736">
    <property type="entry name" value="ADP-RIBOSE PYROPHOSPHATASE"/>
    <property type="match status" value="1"/>
</dbReference>